<organism evidence="1 2">
    <name type="scientific">Rhodococcoides yunnanense</name>
    <dbReference type="NCBI Taxonomy" id="278209"/>
    <lineage>
        <taxon>Bacteria</taxon>
        <taxon>Bacillati</taxon>
        <taxon>Actinomycetota</taxon>
        <taxon>Actinomycetes</taxon>
        <taxon>Mycobacteriales</taxon>
        <taxon>Nocardiaceae</taxon>
        <taxon>Rhodococcoides</taxon>
    </lineage>
</organism>
<dbReference type="Proteomes" id="UP001185755">
    <property type="component" value="Unassembled WGS sequence"/>
</dbReference>
<dbReference type="EMBL" id="JAWLJX010000009">
    <property type="protein sequence ID" value="MDV6263952.1"/>
    <property type="molecule type" value="Genomic_DNA"/>
</dbReference>
<protein>
    <submittedName>
        <fullName evidence="1">Uncharacterized protein</fullName>
    </submittedName>
</protein>
<name>A0ABU4BIB7_9NOCA</name>
<dbReference type="RefSeq" id="WP_317566074.1">
    <property type="nucleotide sequence ID" value="NZ_JAWLJX010000009.1"/>
</dbReference>
<keyword evidence="2" id="KW-1185">Reference proteome</keyword>
<gene>
    <name evidence="1" type="ORF">R3P96_21650</name>
</gene>
<comment type="caution">
    <text evidence="1">The sequence shown here is derived from an EMBL/GenBank/DDBJ whole genome shotgun (WGS) entry which is preliminary data.</text>
</comment>
<reference evidence="1 2" key="1">
    <citation type="submission" date="2023-10" db="EMBL/GenBank/DDBJ databases">
        <title>Development of a sustainable strategy for remediation of hydrocarbon-contaminated territories based on the waste exchange concept.</title>
        <authorList>
            <person name="Krivoruchko A."/>
        </authorList>
    </citation>
    <scope>NUCLEOTIDE SEQUENCE [LARGE SCALE GENOMIC DNA]</scope>
    <source>
        <strain evidence="1 2">IEGM 1323</strain>
    </source>
</reference>
<proteinExistence type="predicted"/>
<accession>A0ABU4BIB7</accession>
<evidence type="ECO:0000313" key="2">
    <source>
        <dbReference type="Proteomes" id="UP001185755"/>
    </source>
</evidence>
<evidence type="ECO:0000313" key="1">
    <source>
        <dbReference type="EMBL" id="MDV6263952.1"/>
    </source>
</evidence>
<sequence length="348" mass="38548">MSDAPDTPKRDFKYNIENAVTMSCDWAGILAPAQLEAVATNPEVPVCNIYLIGRRPRVTVDPNSWVCDAQMFEVSVMADLGDGESVTVALSGPNPFGFPLVLVSKSPYTVMELHDEAGRLVTGATTAMWFSMYLQTTMGLDRMNATLLDVELFDLDVVYVGQSQDEGGALASRLQNHKTLQRVMADTHQNAPHLDVWVVPMQFATYNKMSSFGSWSGSEGDEQSLTHMSAFEDAALDVSVVTALAEAAMIRYFQPEFNEKFIDTFPEPLHKTYRQVYDLDLNSVGIDFETLTTVGIRLKSRVVEPTFIHAGLFAMHDEAERRRFFDLGDVGGLAEVTHFKRGPASDIP</sequence>